<dbReference type="InterPro" id="IPR052343">
    <property type="entry name" value="Retrotransposon-Effector_Assoc"/>
</dbReference>
<comment type="caution">
    <text evidence="2">The sequence shown here is derived from an EMBL/GenBank/DDBJ whole genome shotgun (WGS) entry which is preliminary data.</text>
</comment>
<sequence>MLVKLGFDTRFLELILSCVTLVSYSFLLNGSEFGLLILTRGLCQGDPLSPYLFLIFMETFSVLLQDAKRVGHIKGIAICKRAPSISHLLFANDTQIYCEVTHSSISCIKDLLETYAKALGQVVSYNKLSMVLSRNSQDWMRETIPRLLSFKREEQQDRYLG</sequence>
<name>A0AAW2LL13_SESRA</name>
<proteinExistence type="predicted"/>
<dbReference type="EMBL" id="JACGWJ010000024">
    <property type="protein sequence ID" value="KAL0319937.1"/>
    <property type="molecule type" value="Genomic_DNA"/>
</dbReference>
<evidence type="ECO:0000313" key="2">
    <source>
        <dbReference type="EMBL" id="KAL0319937.1"/>
    </source>
</evidence>
<accession>A0AAW2LL13</accession>
<organism evidence="2">
    <name type="scientific">Sesamum radiatum</name>
    <name type="common">Black benniseed</name>
    <dbReference type="NCBI Taxonomy" id="300843"/>
    <lineage>
        <taxon>Eukaryota</taxon>
        <taxon>Viridiplantae</taxon>
        <taxon>Streptophyta</taxon>
        <taxon>Embryophyta</taxon>
        <taxon>Tracheophyta</taxon>
        <taxon>Spermatophyta</taxon>
        <taxon>Magnoliopsida</taxon>
        <taxon>eudicotyledons</taxon>
        <taxon>Gunneridae</taxon>
        <taxon>Pentapetalae</taxon>
        <taxon>asterids</taxon>
        <taxon>lamiids</taxon>
        <taxon>Lamiales</taxon>
        <taxon>Pedaliaceae</taxon>
        <taxon>Sesamum</taxon>
    </lineage>
</organism>
<evidence type="ECO:0000259" key="1">
    <source>
        <dbReference type="PROSITE" id="PS50878"/>
    </source>
</evidence>
<reference evidence="2" key="2">
    <citation type="journal article" date="2024" name="Plant">
        <title>Genomic evolution and insights into agronomic trait innovations of Sesamum species.</title>
        <authorList>
            <person name="Miao H."/>
            <person name="Wang L."/>
            <person name="Qu L."/>
            <person name="Liu H."/>
            <person name="Sun Y."/>
            <person name="Le M."/>
            <person name="Wang Q."/>
            <person name="Wei S."/>
            <person name="Zheng Y."/>
            <person name="Lin W."/>
            <person name="Duan Y."/>
            <person name="Cao H."/>
            <person name="Xiong S."/>
            <person name="Wang X."/>
            <person name="Wei L."/>
            <person name="Li C."/>
            <person name="Ma Q."/>
            <person name="Ju M."/>
            <person name="Zhao R."/>
            <person name="Li G."/>
            <person name="Mu C."/>
            <person name="Tian Q."/>
            <person name="Mei H."/>
            <person name="Zhang T."/>
            <person name="Gao T."/>
            <person name="Zhang H."/>
        </authorList>
    </citation>
    <scope>NUCLEOTIDE SEQUENCE</scope>
    <source>
        <strain evidence="2">G02</strain>
    </source>
</reference>
<dbReference type="PANTHER" id="PTHR46890:SF48">
    <property type="entry name" value="RNA-DIRECTED DNA POLYMERASE"/>
    <property type="match status" value="1"/>
</dbReference>
<feature type="domain" description="Reverse transcriptase" evidence="1">
    <location>
        <begin position="1"/>
        <end position="144"/>
    </location>
</feature>
<gene>
    <name evidence="2" type="ORF">Sradi_5255200</name>
</gene>
<reference evidence="2" key="1">
    <citation type="submission" date="2020-06" db="EMBL/GenBank/DDBJ databases">
        <authorList>
            <person name="Li T."/>
            <person name="Hu X."/>
            <person name="Zhang T."/>
            <person name="Song X."/>
            <person name="Zhang H."/>
            <person name="Dai N."/>
            <person name="Sheng W."/>
            <person name="Hou X."/>
            <person name="Wei L."/>
        </authorList>
    </citation>
    <scope>NUCLEOTIDE SEQUENCE</scope>
    <source>
        <strain evidence="2">G02</strain>
        <tissue evidence="2">Leaf</tissue>
    </source>
</reference>
<protein>
    <submittedName>
        <fullName evidence="2">Mitochondrial protein</fullName>
    </submittedName>
</protein>
<dbReference type="PANTHER" id="PTHR46890">
    <property type="entry name" value="NON-LTR RETROLELEMENT REVERSE TRANSCRIPTASE-LIKE PROTEIN-RELATED"/>
    <property type="match status" value="1"/>
</dbReference>
<dbReference type="AlphaFoldDB" id="A0AAW2LL13"/>
<dbReference type="Pfam" id="PF00078">
    <property type="entry name" value="RVT_1"/>
    <property type="match status" value="1"/>
</dbReference>
<dbReference type="PROSITE" id="PS50878">
    <property type="entry name" value="RT_POL"/>
    <property type="match status" value="1"/>
</dbReference>
<dbReference type="InterPro" id="IPR000477">
    <property type="entry name" value="RT_dom"/>
</dbReference>